<dbReference type="KEGG" id="fuv:JR347_05255"/>
<dbReference type="EMBL" id="CP070608">
    <property type="protein sequence ID" value="QSE98488.1"/>
    <property type="molecule type" value="Genomic_DNA"/>
</dbReference>
<gene>
    <name evidence="1" type="ORF">JR347_05255</name>
</gene>
<reference evidence="1" key="1">
    <citation type="submission" date="2021-02" db="EMBL/GenBank/DDBJ databases">
        <title>Fulvivirga sp. S481 isolated from sea water.</title>
        <authorList>
            <person name="Bae S.S."/>
            <person name="Baek K."/>
        </authorList>
    </citation>
    <scope>NUCLEOTIDE SEQUENCE</scope>
    <source>
        <strain evidence="1">S481</strain>
    </source>
</reference>
<proteinExistence type="predicted"/>
<sequence length="67" mass="7384">MKTQQHRTLIIVLGVAIAVCVSLFTLNSKAADKNEAQVNMLSKYKSTVPLITEPLYILVKGLNIVNK</sequence>
<dbReference type="RefSeq" id="WP_205723002.1">
    <property type="nucleotide sequence ID" value="NZ_CP070608.1"/>
</dbReference>
<keyword evidence="2" id="KW-1185">Reference proteome</keyword>
<accession>A0A974WH91</accession>
<organism evidence="1 2">
    <name type="scientific">Fulvivirga lutea</name>
    <dbReference type="NCBI Taxonomy" id="2810512"/>
    <lineage>
        <taxon>Bacteria</taxon>
        <taxon>Pseudomonadati</taxon>
        <taxon>Bacteroidota</taxon>
        <taxon>Cytophagia</taxon>
        <taxon>Cytophagales</taxon>
        <taxon>Fulvivirgaceae</taxon>
        <taxon>Fulvivirga</taxon>
    </lineage>
</organism>
<name>A0A974WH91_9BACT</name>
<evidence type="ECO:0000313" key="1">
    <source>
        <dbReference type="EMBL" id="QSE98488.1"/>
    </source>
</evidence>
<dbReference type="AlphaFoldDB" id="A0A974WH91"/>
<dbReference type="Proteomes" id="UP000662783">
    <property type="component" value="Chromosome"/>
</dbReference>
<evidence type="ECO:0000313" key="2">
    <source>
        <dbReference type="Proteomes" id="UP000662783"/>
    </source>
</evidence>
<protein>
    <submittedName>
        <fullName evidence="1">Uncharacterized protein</fullName>
    </submittedName>
</protein>